<dbReference type="Pfam" id="PF01556">
    <property type="entry name" value="DnaJ_C"/>
    <property type="match status" value="1"/>
</dbReference>
<dbReference type="Gene3D" id="2.60.260.20">
    <property type="entry name" value="Urease metallochaperone UreE, N-terminal domain"/>
    <property type="match status" value="2"/>
</dbReference>
<dbReference type="Gene3D" id="1.10.287.110">
    <property type="entry name" value="DnaJ domain"/>
    <property type="match status" value="1"/>
</dbReference>
<dbReference type="Pfam" id="PF00226">
    <property type="entry name" value="DnaJ"/>
    <property type="match status" value="1"/>
</dbReference>
<dbReference type="PROSITE" id="PS00636">
    <property type="entry name" value="DNAJ_1"/>
    <property type="match status" value="1"/>
</dbReference>
<feature type="domain" description="J" evidence="2">
    <location>
        <begin position="3"/>
        <end position="68"/>
    </location>
</feature>
<name>A0A7C9QTW9_9PROT</name>
<evidence type="ECO:0000313" key="4">
    <source>
        <dbReference type="Proteomes" id="UP000480684"/>
    </source>
</evidence>
<organism evidence="3 4">
    <name type="scientific">Magnetospirillum aberrantis SpK</name>
    <dbReference type="NCBI Taxonomy" id="908842"/>
    <lineage>
        <taxon>Bacteria</taxon>
        <taxon>Pseudomonadati</taxon>
        <taxon>Pseudomonadota</taxon>
        <taxon>Alphaproteobacteria</taxon>
        <taxon>Rhodospirillales</taxon>
        <taxon>Rhodospirillaceae</taxon>
        <taxon>Magnetospirillum</taxon>
    </lineage>
</organism>
<dbReference type="SUPFAM" id="SSF46565">
    <property type="entry name" value="Chaperone J-domain"/>
    <property type="match status" value="1"/>
</dbReference>
<dbReference type="InterPro" id="IPR002939">
    <property type="entry name" value="DnaJ_C"/>
</dbReference>
<dbReference type="Proteomes" id="UP000480684">
    <property type="component" value="Unassembled WGS sequence"/>
</dbReference>
<dbReference type="PRINTS" id="PR00625">
    <property type="entry name" value="JDOMAIN"/>
</dbReference>
<keyword evidence="1" id="KW-0143">Chaperone</keyword>
<dbReference type="GO" id="GO:0005737">
    <property type="term" value="C:cytoplasm"/>
    <property type="evidence" value="ECO:0007669"/>
    <property type="project" value="TreeGrafter"/>
</dbReference>
<dbReference type="RefSeq" id="WP_163677980.1">
    <property type="nucleotide sequence ID" value="NZ_JAAIYP010000035.1"/>
</dbReference>
<dbReference type="InterPro" id="IPR008971">
    <property type="entry name" value="HSP40/DnaJ_pept-bd"/>
</dbReference>
<dbReference type="CDD" id="cd10747">
    <property type="entry name" value="DnaJ_C"/>
    <property type="match status" value="1"/>
</dbReference>
<comment type="caution">
    <text evidence="3">The sequence shown here is derived from an EMBL/GenBank/DDBJ whole genome shotgun (WGS) entry which is preliminary data.</text>
</comment>
<evidence type="ECO:0000256" key="1">
    <source>
        <dbReference type="ARBA" id="ARBA00023186"/>
    </source>
</evidence>
<evidence type="ECO:0000313" key="3">
    <source>
        <dbReference type="EMBL" id="NFV80217.1"/>
    </source>
</evidence>
<dbReference type="GO" id="GO:0042026">
    <property type="term" value="P:protein refolding"/>
    <property type="evidence" value="ECO:0007669"/>
    <property type="project" value="TreeGrafter"/>
</dbReference>
<gene>
    <name evidence="3" type="ORF">G4223_08850</name>
</gene>
<dbReference type="InterPro" id="IPR001623">
    <property type="entry name" value="DnaJ_domain"/>
</dbReference>
<dbReference type="PANTHER" id="PTHR43096:SF52">
    <property type="entry name" value="DNAJ HOMOLOG 1, MITOCHONDRIAL-RELATED"/>
    <property type="match status" value="1"/>
</dbReference>
<keyword evidence="4" id="KW-1185">Reference proteome</keyword>
<dbReference type="PANTHER" id="PTHR43096">
    <property type="entry name" value="DNAJ HOMOLOG 1, MITOCHONDRIAL-RELATED"/>
    <property type="match status" value="1"/>
</dbReference>
<dbReference type="PROSITE" id="PS50076">
    <property type="entry name" value="DNAJ_2"/>
    <property type="match status" value="1"/>
</dbReference>
<dbReference type="SUPFAM" id="SSF49493">
    <property type="entry name" value="HSP40/DnaJ peptide-binding domain"/>
    <property type="match status" value="2"/>
</dbReference>
<protein>
    <submittedName>
        <fullName evidence="3">J domain-containing protein</fullName>
    </submittedName>
</protein>
<dbReference type="CDD" id="cd06257">
    <property type="entry name" value="DnaJ"/>
    <property type="match status" value="1"/>
</dbReference>
<accession>A0A7C9QTW9</accession>
<dbReference type="FunFam" id="2.60.260.20:FF:000013">
    <property type="entry name" value="DnaJ subfamily B member 11"/>
    <property type="match status" value="1"/>
</dbReference>
<dbReference type="EMBL" id="JAAIYP010000035">
    <property type="protein sequence ID" value="NFV80217.1"/>
    <property type="molecule type" value="Genomic_DNA"/>
</dbReference>
<dbReference type="InterPro" id="IPR018253">
    <property type="entry name" value="DnaJ_domain_CS"/>
</dbReference>
<dbReference type="AlphaFoldDB" id="A0A7C9QTW9"/>
<reference evidence="3 4" key="1">
    <citation type="submission" date="2020-02" db="EMBL/GenBank/DDBJ databases">
        <authorList>
            <person name="Dziuba M."/>
            <person name="Kuznetsov B."/>
            <person name="Mardanov A."/>
            <person name="Ravin N."/>
            <person name="Grouzdev D."/>
        </authorList>
    </citation>
    <scope>NUCLEOTIDE SEQUENCE [LARGE SCALE GENOMIC DNA]</scope>
    <source>
        <strain evidence="3 4">SpK</strain>
    </source>
</reference>
<dbReference type="InterPro" id="IPR036869">
    <property type="entry name" value="J_dom_sf"/>
</dbReference>
<proteinExistence type="predicted"/>
<sequence length="299" mass="31610">MRSPYDILGVKPGASESEIRKAYHKLAKKLHPDVNPGDARAESRFKDVNAAYDLLSDPAKRARFDRGEIDAEGHETFAHAGAHAGAHGFAGNPFHQGGDPGSFHFSFGGGADSVFEDLFAHGFGGARPRRGQDVRVTLAVDFTDAALGAVKRVAIGGRSLDVTIPAGLADGQVLRLKGQGQPAPAAGGTAGDLLVEVTVRPHPLFTRQGDHVHLEVPVTLAEAVLGAKITVPTLSGKVALAVPAGSNTGTRLRLRGKGIKGGDLYVTLRLVLPDHPDQDLTAFVRDWSARHPYDPRAGW</sequence>
<evidence type="ECO:0000259" key="2">
    <source>
        <dbReference type="PROSITE" id="PS50076"/>
    </source>
</evidence>
<dbReference type="SMART" id="SM00271">
    <property type="entry name" value="DnaJ"/>
    <property type="match status" value="1"/>
</dbReference>
<dbReference type="GO" id="GO:0051082">
    <property type="term" value="F:unfolded protein binding"/>
    <property type="evidence" value="ECO:0007669"/>
    <property type="project" value="InterPro"/>
</dbReference>